<keyword evidence="2 3" id="KW-0819">tRNA processing</keyword>
<dbReference type="Gene3D" id="3.40.50.620">
    <property type="entry name" value="HUPs"/>
    <property type="match status" value="1"/>
</dbReference>
<comment type="function">
    <text evidence="3">Plays a central role in 2-thiolation of mcm(5)S(2)U at tRNA wobble positions of tRNA(Lys), tRNA(Glu) and tRNA(Gln). May act by forming a heterodimer with NCS6 that ligates sulfur from thiocarboxylated URM1 onto the uridine of tRNAs at wobble position. Prior mcm(5) tRNA modification by the elongator complex is required for 2-thiolation. May also be involved in protein urmylation.</text>
</comment>
<dbReference type="GO" id="GO:0032447">
    <property type="term" value="P:protein urmylation"/>
    <property type="evidence" value="ECO:0007669"/>
    <property type="project" value="UniProtKB-UniRule"/>
</dbReference>
<comment type="similarity">
    <text evidence="3">Belongs to the CTU2/NCS2 family.</text>
</comment>
<gene>
    <name evidence="3" type="primary">NCS2</name>
    <name evidence="3" type="synonym">CTU2</name>
    <name evidence="4" type="ORF">AYI69_g9598</name>
</gene>
<sequence>MSQTDKIKNLCIKCKEEKSTILIRQAKFCTNCFNINYINKFKSNLSKSGSPAVDIRADVMVAVSGGANSMSLLSLISDFQLPKASLHQKYNSLSIGHIDESTLFPLSPESSIIEEIKNFPFKLETRKLEDVFNPELYQNFYKTHEKDGNDLVFSKNLIQNMESPSKLLLSLFDNITSPSTKEYMLTQIKNFLILDMAKKLGCHVAAVGDTSTLIAHRSILNIVEGRGYSLPFDIGAESAQDPLVWILRPLRASTKKEVAFYNHDKGLKSFWVPSFSTMASTSNNSTISLGHLTETFLVGLDAEYPATISTVASTVSKIKINDETSSDSPPCILCFSKISKHAAGYKLGVSVGYEKESTLNLPSSSDTSNLIHVQNHLCYSCIINVDNITPGTTLPGFLSIPSSQ</sequence>
<evidence type="ECO:0000313" key="5">
    <source>
        <dbReference type="Proteomes" id="UP000187429"/>
    </source>
</evidence>
<dbReference type="GO" id="GO:0016783">
    <property type="term" value="F:sulfurtransferase activity"/>
    <property type="evidence" value="ECO:0007669"/>
    <property type="project" value="TreeGrafter"/>
</dbReference>
<dbReference type="Proteomes" id="UP000187429">
    <property type="component" value="Unassembled WGS sequence"/>
</dbReference>
<dbReference type="GO" id="GO:0000049">
    <property type="term" value="F:tRNA binding"/>
    <property type="evidence" value="ECO:0007669"/>
    <property type="project" value="InterPro"/>
</dbReference>
<evidence type="ECO:0000256" key="1">
    <source>
        <dbReference type="ARBA" id="ARBA00022490"/>
    </source>
</evidence>
<dbReference type="AlphaFoldDB" id="A0A1R1XBK8"/>
<dbReference type="HAMAP" id="MF_03054">
    <property type="entry name" value="CTU2"/>
    <property type="match status" value="1"/>
</dbReference>
<dbReference type="PANTHER" id="PTHR20882">
    <property type="entry name" value="CYTOPLASMIC TRNA 2-THIOLATION PROTEIN 2"/>
    <property type="match status" value="1"/>
</dbReference>
<proteinExistence type="inferred from homology"/>
<dbReference type="InterPro" id="IPR019407">
    <property type="entry name" value="CTU2"/>
</dbReference>
<keyword evidence="5" id="KW-1185">Reference proteome</keyword>
<dbReference type="GO" id="GO:0016779">
    <property type="term" value="F:nucleotidyltransferase activity"/>
    <property type="evidence" value="ECO:0007669"/>
    <property type="project" value="UniProtKB-UniRule"/>
</dbReference>
<dbReference type="Pfam" id="PF10288">
    <property type="entry name" value="CTU2"/>
    <property type="match status" value="1"/>
</dbReference>
<comment type="caution">
    <text evidence="4">The sequence shown here is derived from an EMBL/GenBank/DDBJ whole genome shotgun (WGS) entry which is preliminary data.</text>
</comment>
<protein>
    <recommendedName>
        <fullName evidence="3">Cytoplasmic tRNA 2-thiolation protein 2</fullName>
    </recommendedName>
</protein>
<evidence type="ECO:0000256" key="2">
    <source>
        <dbReference type="ARBA" id="ARBA00022694"/>
    </source>
</evidence>
<dbReference type="OrthoDB" id="25129at2759"/>
<accession>A0A1R1XBK8</accession>
<comment type="subcellular location">
    <subcellularLocation>
        <location evidence="3">Cytoplasm</location>
    </subcellularLocation>
</comment>
<evidence type="ECO:0000313" key="4">
    <source>
        <dbReference type="EMBL" id="OMJ12019.1"/>
    </source>
</evidence>
<dbReference type="InterPro" id="IPR014729">
    <property type="entry name" value="Rossmann-like_a/b/a_fold"/>
</dbReference>
<name>A0A1R1XBK8_9FUNG</name>
<reference evidence="5" key="1">
    <citation type="submission" date="2017-01" db="EMBL/GenBank/DDBJ databases">
        <authorList>
            <person name="Wang Y."/>
            <person name="White M."/>
            <person name="Kvist S."/>
            <person name="Moncalvo J.-M."/>
        </authorList>
    </citation>
    <scope>NUCLEOTIDE SEQUENCE [LARGE SCALE GENOMIC DNA]</scope>
    <source>
        <strain evidence="5">ID-206-W2</strain>
    </source>
</reference>
<dbReference type="EMBL" id="LSSM01005749">
    <property type="protein sequence ID" value="OMJ12019.1"/>
    <property type="molecule type" value="Genomic_DNA"/>
</dbReference>
<dbReference type="GO" id="GO:0005829">
    <property type="term" value="C:cytosol"/>
    <property type="evidence" value="ECO:0007669"/>
    <property type="project" value="TreeGrafter"/>
</dbReference>
<dbReference type="UniPathway" id="UPA00988"/>
<comment type="pathway">
    <text evidence="3">tRNA modification; 5-methoxycarbonylmethyl-2-thiouridine-tRNA biosynthesis.</text>
</comment>
<dbReference type="PANTHER" id="PTHR20882:SF14">
    <property type="entry name" value="CYTOPLASMIC TRNA 2-THIOLATION PROTEIN 2"/>
    <property type="match status" value="1"/>
</dbReference>
<dbReference type="GO" id="GO:0002143">
    <property type="term" value="P:tRNA wobble position uridine thiolation"/>
    <property type="evidence" value="ECO:0007669"/>
    <property type="project" value="TreeGrafter"/>
</dbReference>
<dbReference type="SUPFAM" id="SSF52402">
    <property type="entry name" value="Adenine nucleotide alpha hydrolases-like"/>
    <property type="match status" value="1"/>
</dbReference>
<evidence type="ECO:0000256" key="3">
    <source>
        <dbReference type="HAMAP-Rule" id="MF_03054"/>
    </source>
</evidence>
<organism evidence="4 5">
    <name type="scientific">Smittium culicis</name>
    <dbReference type="NCBI Taxonomy" id="133412"/>
    <lineage>
        <taxon>Eukaryota</taxon>
        <taxon>Fungi</taxon>
        <taxon>Fungi incertae sedis</taxon>
        <taxon>Zoopagomycota</taxon>
        <taxon>Kickxellomycotina</taxon>
        <taxon>Harpellomycetes</taxon>
        <taxon>Harpellales</taxon>
        <taxon>Legeriomycetaceae</taxon>
        <taxon>Smittium</taxon>
    </lineage>
</organism>
<keyword evidence="1 3" id="KW-0963">Cytoplasm</keyword>